<accession>L9L9Q8</accession>
<dbReference type="EMBL" id="KB320459">
    <property type="protein sequence ID" value="ELW71618.1"/>
    <property type="molecule type" value="Genomic_DNA"/>
</dbReference>
<evidence type="ECO:0000313" key="6">
    <source>
        <dbReference type="EMBL" id="ELW71618.1"/>
    </source>
</evidence>
<evidence type="ECO:0000256" key="1">
    <source>
        <dbReference type="ARBA" id="ARBA00004370"/>
    </source>
</evidence>
<dbReference type="Gene3D" id="2.70.170.10">
    <property type="entry name" value="Neurotransmitter-gated ion-channel ligand-binding domain"/>
    <property type="match status" value="1"/>
</dbReference>
<dbReference type="GO" id="GO:0005230">
    <property type="term" value="F:extracellular ligand-gated monoatomic ion channel activity"/>
    <property type="evidence" value="ECO:0007669"/>
    <property type="project" value="InterPro"/>
</dbReference>
<evidence type="ECO:0000256" key="3">
    <source>
        <dbReference type="ARBA" id="ARBA00023136"/>
    </source>
</evidence>
<dbReference type="eggNOG" id="KOG3643">
    <property type="taxonomic scope" value="Eukaryota"/>
</dbReference>
<dbReference type="Pfam" id="PF02931">
    <property type="entry name" value="Neur_chan_LBD"/>
    <property type="match status" value="1"/>
</dbReference>
<evidence type="ECO:0000256" key="4">
    <source>
        <dbReference type="SAM" id="MobiDB-lite"/>
    </source>
</evidence>
<organism evidence="6 7">
    <name type="scientific">Tupaia chinensis</name>
    <name type="common">Chinese tree shrew</name>
    <name type="synonym">Tupaia belangeri chinensis</name>
    <dbReference type="NCBI Taxonomy" id="246437"/>
    <lineage>
        <taxon>Eukaryota</taxon>
        <taxon>Metazoa</taxon>
        <taxon>Chordata</taxon>
        <taxon>Craniata</taxon>
        <taxon>Vertebrata</taxon>
        <taxon>Euteleostomi</taxon>
        <taxon>Mammalia</taxon>
        <taxon>Eutheria</taxon>
        <taxon>Euarchontoglires</taxon>
        <taxon>Scandentia</taxon>
        <taxon>Tupaiidae</taxon>
        <taxon>Tupaia</taxon>
    </lineage>
</organism>
<feature type="compositionally biased region" description="Basic and acidic residues" evidence="4">
    <location>
        <begin position="142"/>
        <end position="151"/>
    </location>
</feature>
<name>L9L9Q8_TUPCH</name>
<dbReference type="InterPro" id="IPR036734">
    <property type="entry name" value="Neur_chan_lig-bd_sf"/>
</dbReference>
<dbReference type="InterPro" id="IPR006202">
    <property type="entry name" value="Neur_chan_lig-bd"/>
</dbReference>
<dbReference type="AlphaFoldDB" id="L9L9Q8"/>
<feature type="region of interest" description="Disordered" evidence="4">
    <location>
        <begin position="100"/>
        <end position="160"/>
    </location>
</feature>
<dbReference type="STRING" id="246437.L9L9Q8"/>
<evidence type="ECO:0000259" key="5">
    <source>
        <dbReference type="Pfam" id="PF02931"/>
    </source>
</evidence>
<dbReference type="Proteomes" id="UP000011518">
    <property type="component" value="Unassembled WGS sequence"/>
</dbReference>
<keyword evidence="2" id="KW-0812">Transmembrane</keyword>
<dbReference type="PROSITE" id="PS00236">
    <property type="entry name" value="NEUROTR_ION_CHANNEL"/>
    <property type="match status" value="1"/>
</dbReference>
<feature type="domain" description="Neurotransmitter-gated ion-channel ligand-binding" evidence="5">
    <location>
        <begin position="14"/>
        <end position="44"/>
    </location>
</feature>
<sequence length="160" mass="17744">MNLTDFSNSRKSGAPITTTAACMMDLRRYPLDEQNCTLEIESYILVAKIECIDFLCIIIARLSTCEPLSPFTVNIRARPRLGFQRCGEVQQRIQTITNPAINGSMGESKPGIGNYQRSTTGPPRSEVGNAEPTETGLFPKTVPDEGQDRSQEQNQDVAFR</sequence>
<reference evidence="7" key="2">
    <citation type="journal article" date="2013" name="Nat. Commun.">
        <title>Genome of the Chinese tree shrew.</title>
        <authorList>
            <person name="Fan Y."/>
            <person name="Huang Z.Y."/>
            <person name="Cao C.C."/>
            <person name="Chen C.S."/>
            <person name="Chen Y.X."/>
            <person name="Fan D.D."/>
            <person name="He J."/>
            <person name="Hou H.L."/>
            <person name="Hu L."/>
            <person name="Hu X.T."/>
            <person name="Jiang X.T."/>
            <person name="Lai R."/>
            <person name="Lang Y.S."/>
            <person name="Liang B."/>
            <person name="Liao S.G."/>
            <person name="Mu D."/>
            <person name="Ma Y.Y."/>
            <person name="Niu Y.Y."/>
            <person name="Sun X.Q."/>
            <person name="Xia J.Q."/>
            <person name="Xiao J."/>
            <person name="Xiong Z.Q."/>
            <person name="Xu L."/>
            <person name="Yang L."/>
            <person name="Zhang Y."/>
            <person name="Zhao W."/>
            <person name="Zhao X.D."/>
            <person name="Zheng Y.T."/>
            <person name="Zhou J.M."/>
            <person name="Zhu Y.B."/>
            <person name="Zhang G.J."/>
            <person name="Wang J."/>
            <person name="Yao Y.G."/>
        </authorList>
    </citation>
    <scope>NUCLEOTIDE SEQUENCE [LARGE SCALE GENOMIC DNA]</scope>
</reference>
<evidence type="ECO:0000313" key="7">
    <source>
        <dbReference type="Proteomes" id="UP000011518"/>
    </source>
</evidence>
<keyword evidence="3" id="KW-0472">Membrane</keyword>
<evidence type="ECO:0000256" key="2">
    <source>
        <dbReference type="ARBA" id="ARBA00022692"/>
    </source>
</evidence>
<proteinExistence type="predicted"/>
<dbReference type="InParanoid" id="L9L9Q8"/>
<gene>
    <name evidence="6" type="ORF">TREES_T100002555</name>
</gene>
<reference evidence="7" key="1">
    <citation type="submission" date="2012-07" db="EMBL/GenBank/DDBJ databases">
        <title>Genome of the Chinese tree shrew, a rising model animal genetically related to primates.</title>
        <authorList>
            <person name="Zhang G."/>
            <person name="Fan Y."/>
            <person name="Yao Y."/>
            <person name="Huang Z."/>
        </authorList>
    </citation>
    <scope>NUCLEOTIDE SEQUENCE [LARGE SCALE GENOMIC DNA]</scope>
</reference>
<keyword evidence="6" id="KW-0675">Receptor</keyword>
<dbReference type="GO" id="GO:0016020">
    <property type="term" value="C:membrane"/>
    <property type="evidence" value="ECO:0007669"/>
    <property type="project" value="UniProtKB-SubCell"/>
</dbReference>
<protein>
    <submittedName>
        <fullName evidence="6">Gamma-aminobutyric acid receptor subunit beta-2</fullName>
    </submittedName>
</protein>
<comment type="subcellular location">
    <subcellularLocation>
        <location evidence="1">Membrane</location>
    </subcellularLocation>
</comment>
<keyword evidence="7" id="KW-1185">Reference proteome</keyword>
<dbReference type="InterPro" id="IPR018000">
    <property type="entry name" value="Neurotransmitter_ion_chnl_CS"/>
</dbReference>
<dbReference type="SUPFAM" id="SSF63712">
    <property type="entry name" value="Nicotinic receptor ligand binding domain-like"/>
    <property type="match status" value="1"/>
</dbReference>